<sequence length="248" mass="27742">MRIGLCLSGGGAKGSYQAGVIKGLYDRGINKFEAITGTSIGAINGYYIFTGNVDNLERMWTNIETSSENNIEIVDNTVDNSSVIDELKQLINKNTQEIDFHVNYIDIKDKNVSEKVVNVLNVDKEEGLNAVKYSALLPCNPNATLPFKKQFNKDISEGLYDGYSLDGGLVNNTLIEPLLKKDVDKIIIISTVHDYVLPEEIKSKYNIDNIIIARPKTIFGKNDTLRFEKEFCNNIFKEGYEIGKSLNI</sequence>
<protein>
    <submittedName>
        <fullName evidence="6">Patatin-like phospholipase family protein</fullName>
    </submittedName>
</protein>
<dbReference type="SUPFAM" id="SSF52151">
    <property type="entry name" value="FabD/lysophospholipase-like"/>
    <property type="match status" value="1"/>
</dbReference>
<evidence type="ECO:0000313" key="6">
    <source>
        <dbReference type="EMBL" id="MDK2564654.1"/>
    </source>
</evidence>
<dbReference type="InterPro" id="IPR050301">
    <property type="entry name" value="NTE"/>
</dbReference>
<evidence type="ECO:0000256" key="2">
    <source>
        <dbReference type="ARBA" id="ARBA00022963"/>
    </source>
</evidence>
<keyword evidence="2 4" id="KW-0442">Lipid degradation</keyword>
<evidence type="ECO:0000256" key="3">
    <source>
        <dbReference type="ARBA" id="ARBA00023098"/>
    </source>
</evidence>
<dbReference type="InterPro" id="IPR002641">
    <property type="entry name" value="PNPLA_dom"/>
</dbReference>
<feature type="short sequence motif" description="GXSXG" evidence="4">
    <location>
        <begin position="37"/>
        <end position="41"/>
    </location>
</feature>
<evidence type="ECO:0000313" key="7">
    <source>
        <dbReference type="Proteomes" id="UP001301012"/>
    </source>
</evidence>
<dbReference type="Proteomes" id="UP001301012">
    <property type="component" value="Unassembled WGS sequence"/>
</dbReference>
<feature type="domain" description="PNPLA" evidence="5">
    <location>
        <begin position="5"/>
        <end position="179"/>
    </location>
</feature>
<keyword evidence="7" id="KW-1185">Reference proteome</keyword>
<feature type="active site" description="Proton acceptor" evidence="4">
    <location>
        <position position="166"/>
    </location>
</feature>
<evidence type="ECO:0000256" key="4">
    <source>
        <dbReference type="PROSITE-ProRule" id="PRU01161"/>
    </source>
</evidence>
<dbReference type="Pfam" id="PF01734">
    <property type="entry name" value="Patatin"/>
    <property type="match status" value="1"/>
</dbReference>
<dbReference type="InterPro" id="IPR016035">
    <property type="entry name" value="Acyl_Trfase/lysoPLipase"/>
</dbReference>
<keyword evidence="1 4" id="KW-0378">Hydrolase</keyword>
<dbReference type="PANTHER" id="PTHR14226">
    <property type="entry name" value="NEUROPATHY TARGET ESTERASE/SWISS CHEESE D.MELANOGASTER"/>
    <property type="match status" value="1"/>
</dbReference>
<keyword evidence="3 4" id="KW-0443">Lipid metabolism</keyword>
<evidence type="ECO:0000259" key="5">
    <source>
        <dbReference type="PROSITE" id="PS51635"/>
    </source>
</evidence>
<accession>A0ABT7ECI9</accession>
<dbReference type="PROSITE" id="PS51635">
    <property type="entry name" value="PNPLA"/>
    <property type="match status" value="1"/>
</dbReference>
<gene>
    <name evidence="6" type="ORF">QOZ84_14015</name>
</gene>
<evidence type="ECO:0000256" key="1">
    <source>
        <dbReference type="ARBA" id="ARBA00022801"/>
    </source>
</evidence>
<comment type="caution">
    <text evidence="6">The sequence shown here is derived from an EMBL/GenBank/DDBJ whole genome shotgun (WGS) entry which is preliminary data.</text>
</comment>
<dbReference type="EMBL" id="JASKYM010000009">
    <property type="protein sequence ID" value="MDK2564654.1"/>
    <property type="molecule type" value="Genomic_DNA"/>
</dbReference>
<dbReference type="Gene3D" id="3.40.1090.10">
    <property type="entry name" value="Cytosolic phospholipase A2 catalytic domain"/>
    <property type="match status" value="1"/>
</dbReference>
<proteinExistence type="predicted"/>
<organism evidence="6 7">
    <name type="scientific">Romboutsia sedimentorum</name>
    <dbReference type="NCBI Taxonomy" id="1368474"/>
    <lineage>
        <taxon>Bacteria</taxon>
        <taxon>Bacillati</taxon>
        <taxon>Bacillota</taxon>
        <taxon>Clostridia</taxon>
        <taxon>Peptostreptococcales</taxon>
        <taxon>Peptostreptococcaceae</taxon>
        <taxon>Romboutsia</taxon>
    </lineage>
</organism>
<name>A0ABT7ECI9_9FIRM</name>
<reference evidence="6 7" key="1">
    <citation type="submission" date="2023-05" db="EMBL/GenBank/DDBJ databases">
        <title>Rombocin, a short stable natural nisin variant, displays selective antimicrobial activity against Listeria monocytogenes and employs dual mode of action to kill target bacterial strains.</title>
        <authorList>
            <person name="Wambui J."/>
            <person name="Stephan R."/>
            <person name="Kuipers O.P."/>
        </authorList>
    </citation>
    <scope>NUCLEOTIDE SEQUENCE [LARGE SCALE GENOMIC DNA]</scope>
    <source>
        <strain evidence="6 7">RC002</strain>
    </source>
</reference>
<feature type="short sequence motif" description="GXGXXG" evidence="4">
    <location>
        <begin position="9"/>
        <end position="14"/>
    </location>
</feature>
<dbReference type="RefSeq" id="WP_284133568.1">
    <property type="nucleotide sequence ID" value="NZ_JASKYM010000009.1"/>
</dbReference>
<feature type="active site" description="Nucleophile" evidence="4">
    <location>
        <position position="39"/>
    </location>
</feature>
<dbReference type="PANTHER" id="PTHR14226:SF57">
    <property type="entry name" value="BLR7027 PROTEIN"/>
    <property type="match status" value="1"/>
</dbReference>
<feature type="short sequence motif" description="DGA/G" evidence="4">
    <location>
        <begin position="166"/>
        <end position="168"/>
    </location>
</feature>